<evidence type="ECO:0000256" key="1">
    <source>
        <dbReference type="SAM" id="Phobius"/>
    </source>
</evidence>
<keyword evidence="1" id="KW-0812">Transmembrane</keyword>
<dbReference type="EMBL" id="LAZR01028838">
    <property type="protein sequence ID" value="KKL61380.1"/>
    <property type="molecule type" value="Genomic_DNA"/>
</dbReference>
<gene>
    <name evidence="3" type="ORF">LCGC14_2195850</name>
</gene>
<reference evidence="3" key="1">
    <citation type="journal article" date="2015" name="Nature">
        <title>Complex archaea that bridge the gap between prokaryotes and eukaryotes.</title>
        <authorList>
            <person name="Spang A."/>
            <person name="Saw J.H."/>
            <person name="Jorgensen S.L."/>
            <person name="Zaremba-Niedzwiedzka K."/>
            <person name="Martijn J."/>
            <person name="Lind A.E."/>
            <person name="van Eijk R."/>
            <person name="Schleper C."/>
            <person name="Guy L."/>
            <person name="Ettema T.J."/>
        </authorList>
    </citation>
    <scope>NUCLEOTIDE SEQUENCE</scope>
</reference>
<feature type="transmembrane region" description="Helical" evidence="1">
    <location>
        <begin position="20"/>
        <end position="44"/>
    </location>
</feature>
<keyword evidence="1" id="KW-0472">Membrane</keyword>
<dbReference type="AlphaFoldDB" id="A0A0F9FVL0"/>
<feature type="domain" description="Putative Flp pilus-assembly TadG-like N-terminal" evidence="2">
    <location>
        <begin position="17"/>
        <end position="63"/>
    </location>
</feature>
<organism evidence="3">
    <name type="scientific">marine sediment metagenome</name>
    <dbReference type="NCBI Taxonomy" id="412755"/>
    <lineage>
        <taxon>unclassified sequences</taxon>
        <taxon>metagenomes</taxon>
        <taxon>ecological metagenomes</taxon>
    </lineage>
</organism>
<evidence type="ECO:0000313" key="3">
    <source>
        <dbReference type="EMBL" id="KKL61380.1"/>
    </source>
</evidence>
<comment type="caution">
    <text evidence="3">The sequence shown here is derived from an EMBL/GenBank/DDBJ whole genome shotgun (WGS) entry which is preliminary data.</text>
</comment>
<name>A0A0F9FVL0_9ZZZZ</name>
<dbReference type="InterPro" id="IPR028087">
    <property type="entry name" value="Tad_N"/>
</dbReference>
<keyword evidence="1" id="KW-1133">Transmembrane helix</keyword>
<accession>A0A0F9FVL0</accession>
<feature type="non-terminal residue" evidence="3">
    <location>
        <position position="178"/>
    </location>
</feature>
<dbReference type="Pfam" id="PF13400">
    <property type="entry name" value="Tad"/>
    <property type="match status" value="1"/>
</dbReference>
<evidence type="ECO:0000259" key="2">
    <source>
        <dbReference type="Pfam" id="PF13400"/>
    </source>
</evidence>
<proteinExistence type="predicted"/>
<sequence>MFLILRKLFDSSRGQRGQVLVMGVGVLIMSLGVIMISVDVGWWLRDKRDAQNDADAIALASVQEIGDPADRPLAVAAGLDWADFNGVDPSTEMAMTPEDCPDGEIQGKFCFIDRNDPPDGLDDMVRVKVSRPSSSFIAGAFGVGPPTLSPSAAAATVYVSGACVMPWGIVGEDNHREH</sequence>
<protein>
    <recommendedName>
        <fullName evidence="2">Putative Flp pilus-assembly TadG-like N-terminal domain-containing protein</fullName>
    </recommendedName>
</protein>